<reference evidence="1" key="1">
    <citation type="submission" date="2018-02" db="EMBL/GenBank/DDBJ databases">
        <authorList>
            <person name="Kim S.-K."/>
            <person name="Jung H.-I."/>
            <person name="Lee S.-W."/>
        </authorList>
    </citation>
    <scope>NUCLEOTIDE SEQUENCE</scope>
    <source>
        <strain evidence="1">SK3146</strain>
    </source>
</reference>
<dbReference type="EMBL" id="CP027059">
    <property type="protein sequence ID" value="UQZ85551.1"/>
    <property type="molecule type" value="Genomic_DNA"/>
</dbReference>
<evidence type="ECO:0000313" key="1">
    <source>
        <dbReference type="EMBL" id="UQZ85551.1"/>
    </source>
</evidence>
<keyword evidence="2" id="KW-1185">Reference proteome</keyword>
<dbReference type="RefSeq" id="WP_249861171.1">
    <property type="nucleotide sequence ID" value="NZ_CP027059.1"/>
</dbReference>
<accession>A0ABY4RSK1</accession>
<reference evidence="1" key="2">
    <citation type="journal article" date="2021" name="J Anim Sci Technol">
        <title>Complete genome sequence of Paenibacillus konkukensis sp. nov. SK3146 as a potential probiotic strain.</title>
        <authorList>
            <person name="Jung H.I."/>
            <person name="Park S."/>
            <person name="Niu K.M."/>
            <person name="Lee S.W."/>
            <person name="Kothari D."/>
            <person name="Yi K.J."/>
            <person name="Kim S.K."/>
        </authorList>
    </citation>
    <scope>NUCLEOTIDE SEQUENCE</scope>
    <source>
        <strain evidence="1">SK3146</strain>
    </source>
</reference>
<protein>
    <recommendedName>
        <fullName evidence="3">Lipoprotein</fullName>
    </recommendedName>
</protein>
<name>A0ABY4RSK1_9BACL</name>
<gene>
    <name evidence="1" type="ORF">SK3146_04840</name>
</gene>
<proteinExistence type="predicted"/>
<dbReference type="Proteomes" id="UP001057134">
    <property type="component" value="Chromosome"/>
</dbReference>
<evidence type="ECO:0008006" key="3">
    <source>
        <dbReference type="Google" id="ProtNLM"/>
    </source>
</evidence>
<evidence type="ECO:0000313" key="2">
    <source>
        <dbReference type="Proteomes" id="UP001057134"/>
    </source>
</evidence>
<sequence>MNIANIYTKLARIVKIKRRGVASTFLTFKKFYRVKTMIKRTLLCFAFLGCLTACNNGHAVSLSNNRSPDLEVKQTEAVKSDNLGVSNHVNNEKTTSLIPTGWHILVNREQPVKATGDLNNDGIQDVAMVIEKTVKSEKAPPRSLLIAFGNKDSTFSLSIIAKNVVLPADAGGVFGDPFDSLTIDRGSVVVSDFGGSSSKWYNRYRFRFQDNDWYLIGATMGSSFPVKNEMGNDEDDYNLLTGDFISKRTIENGEVKITKGNRGKKKLVKLKEFDIGQM</sequence>
<organism evidence="1 2">
    <name type="scientific">Paenibacillus konkukensis</name>
    <dbReference type="NCBI Taxonomy" id="2020716"/>
    <lineage>
        <taxon>Bacteria</taxon>
        <taxon>Bacillati</taxon>
        <taxon>Bacillota</taxon>
        <taxon>Bacilli</taxon>
        <taxon>Bacillales</taxon>
        <taxon>Paenibacillaceae</taxon>
        <taxon>Paenibacillus</taxon>
    </lineage>
</organism>